<dbReference type="AlphaFoldDB" id="A0A1H3QBD8"/>
<dbReference type="InterPro" id="IPR036388">
    <property type="entry name" value="WH-like_DNA-bd_sf"/>
</dbReference>
<dbReference type="InterPro" id="IPR047640">
    <property type="entry name" value="RpiR-like"/>
</dbReference>
<keyword evidence="1" id="KW-0805">Transcription regulation</keyword>
<dbReference type="Pfam" id="PF01380">
    <property type="entry name" value="SIS"/>
    <property type="match status" value="1"/>
</dbReference>
<dbReference type="PANTHER" id="PTHR30514:SF1">
    <property type="entry name" value="HTH-TYPE TRANSCRIPTIONAL REGULATOR HEXR-RELATED"/>
    <property type="match status" value="1"/>
</dbReference>
<proteinExistence type="predicted"/>
<evidence type="ECO:0000256" key="1">
    <source>
        <dbReference type="ARBA" id="ARBA00023015"/>
    </source>
</evidence>
<dbReference type="InterPro" id="IPR009057">
    <property type="entry name" value="Homeodomain-like_sf"/>
</dbReference>
<evidence type="ECO:0000256" key="3">
    <source>
        <dbReference type="ARBA" id="ARBA00023163"/>
    </source>
</evidence>
<dbReference type="InterPro" id="IPR001347">
    <property type="entry name" value="SIS_dom"/>
</dbReference>
<dbReference type="PANTHER" id="PTHR30514">
    <property type="entry name" value="GLUCOKINASE"/>
    <property type="match status" value="1"/>
</dbReference>
<evidence type="ECO:0000313" key="7">
    <source>
        <dbReference type="Proteomes" id="UP000198935"/>
    </source>
</evidence>
<dbReference type="PROSITE" id="PS51071">
    <property type="entry name" value="HTH_RPIR"/>
    <property type="match status" value="1"/>
</dbReference>
<evidence type="ECO:0000259" key="5">
    <source>
        <dbReference type="PROSITE" id="PS51464"/>
    </source>
</evidence>
<organism evidence="6 7">
    <name type="scientific">Evansella caseinilytica</name>
    <dbReference type="NCBI Taxonomy" id="1503961"/>
    <lineage>
        <taxon>Bacteria</taxon>
        <taxon>Bacillati</taxon>
        <taxon>Bacillota</taxon>
        <taxon>Bacilli</taxon>
        <taxon>Bacillales</taxon>
        <taxon>Bacillaceae</taxon>
        <taxon>Evansella</taxon>
    </lineage>
</organism>
<keyword evidence="2" id="KW-0238">DNA-binding</keyword>
<dbReference type="PROSITE" id="PS51464">
    <property type="entry name" value="SIS"/>
    <property type="match status" value="1"/>
</dbReference>
<dbReference type="EMBL" id="FNPI01000006">
    <property type="protein sequence ID" value="SDZ10009.1"/>
    <property type="molecule type" value="Genomic_DNA"/>
</dbReference>
<dbReference type="InterPro" id="IPR000281">
    <property type="entry name" value="HTH_RpiR"/>
</dbReference>
<feature type="domain" description="SIS" evidence="5">
    <location>
        <begin position="106"/>
        <end position="249"/>
    </location>
</feature>
<dbReference type="CDD" id="cd05013">
    <property type="entry name" value="SIS_RpiR"/>
    <property type="match status" value="1"/>
</dbReference>
<dbReference type="GO" id="GO:1901135">
    <property type="term" value="P:carbohydrate derivative metabolic process"/>
    <property type="evidence" value="ECO:0007669"/>
    <property type="project" value="InterPro"/>
</dbReference>
<gene>
    <name evidence="6" type="ORF">SAMN05421736_10676</name>
</gene>
<sequence>MKLEEVVNRHYHQLNDNDMYILKYILNHKKTCYQLSINELAQVCNVSKSSVLRFTQKLGFSGYSEFKIFLKWDNQREKQESHYVDPLYTDIEATLTDLSEKPFDAISALLYEARTIFVYGSGLAQTNCALELQRQFANAQRHLVVIHDQTEFETVQQSMSPKDVIIIISLSGDTPALIPQVEWLTAKGVPIISVTNLKNNKIAQMATHHLYATSSFTSVTSYRDIISFVPFAIVLEYMFRHYLEYEEKLFSQKD</sequence>
<dbReference type="Proteomes" id="UP000198935">
    <property type="component" value="Unassembled WGS sequence"/>
</dbReference>
<keyword evidence="7" id="KW-1185">Reference proteome</keyword>
<dbReference type="Gene3D" id="3.40.50.10490">
    <property type="entry name" value="Glucose-6-phosphate isomerase like protein, domain 1"/>
    <property type="match status" value="1"/>
</dbReference>
<protein>
    <submittedName>
        <fullName evidence="6">RpiR family transcriptional regulator, glv operon transcriptional regulator</fullName>
    </submittedName>
</protein>
<accession>A0A1H3QBD8</accession>
<dbReference type="STRING" id="1503961.SAMN05421736_10676"/>
<dbReference type="InterPro" id="IPR046348">
    <property type="entry name" value="SIS_dom_sf"/>
</dbReference>
<dbReference type="Gene3D" id="1.10.10.10">
    <property type="entry name" value="Winged helix-like DNA-binding domain superfamily/Winged helix DNA-binding domain"/>
    <property type="match status" value="1"/>
</dbReference>
<dbReference type="GO" id="GO:0003677">
    <property type="term" value="F:DNA binding"/>
    <property type="evidence" value="ECO:0007669"/>
    <property type="project" value="UniProtKB-KW"/>
</dbReference>
<evidence type="ECO:0000313" key="6">
    <source>
        <dbReference type="EMBL" id="SDZ10009.1"/>
    </source>
</evidence>
<dbReference type="InterPro" id="IPR035472">
    <property type="entry name" value="RpiR-like_SIS"/>
</dbReference>
<dbReference type="SUPFAM" id="SSF53697">
    <property type="entry name" value="SIS domain"/>
    <property type="match status" value="1"/>
</dbReference>
<dbReference type="OrthoDB" id="6590756at2"/>
<name>A0A1H3QBD8_9BACI</name>
<dbReference type="GO" id="GO:0003700">
    <property type="term" value="F:DNA-binding transcription factor activity"/>
    <property type="evidence" value="ECO:0007669"/>
    <property type="project" value="InterPro"/>
</dbReference>
<reference evidence="7" key="1">
    <citation type="submission" date="2016-10" db="EMBL/GenBank/DDBJ databases">
        <authorList>
            <person name="Varghese N."/>
            <person name="Submissions S."/>
        </authorList>
    </citation>
    <scope>NUCLEOTIDE SEQUENCE [LARGE SCALE GENOMIC DNA]</scope>
    <source>
        <strain evidence="7">SP</strain>
    </source>
</reference>
<evidence type="ECO:0000259" key="4">
    <source>
        <dbReference type="PROSITE" id="PS51071"/>
    </source>
</evidence>
<feature type="domain" description="HTH rpiR-type" evidence="4">
    <location>
        <begin position="1"/>
        <end position="77"/>
    </location>
</feature>
<dbReference type="Pfam" id="PF01418">
    <property type="entry name" value="HTH_6"/>
    <property type="match status" value="1"/>
</dbReference>
<dbReference type="GO" id="GO:0097367">
    <property type="term" value="F:carbohydrate derivative binding"/>
    <property type="evidence" value="ECO:0007669"/>
    <property type="project" value="InterPro"/>
</dbReference>
<dbReference type="SUPFAM" id="SSF46689">
    <property type="entry name" value="Homeodomain-like"/>
    <property type="match status" value="1"/>
</dbReference>
<evidence type="ECO:0000256" key="2">
    <source>
        <dbReference type="ARBA" id="ARBA00023125"/>
    </source>
</evidence>
<keyword evidence="3" id="KW-0804">Transcription</keyword>